<dbReference type="CDD" id="cd02956">
    <property type="entry name" value="ybbN"/>
    <property type="match status" value="1"/>
</dbReference>
<dbReference type="PANTHER" id="PTHR45663">
    <property type="entry name" value="GEO12009P1"/>
    <property type="match status" value="1"/>
</dbReference>
<evidence type="ECO:0000313" key="6">
    <source>
        <dbReference type="EMBL" id="VAW64958.1"/>
    </source>
</evidence>
<dbReference type="Gene3D" id="3.40.30.10">
    <property type="entry name" value="Glutaredoxin"/>
    <property type="match status" value="1"/>
</dbReference>
<dbReference type="Pfam" id="PF14559">
    <property type="entry name" value="TPR_19"/>
    <property type="match status" value="1"/>
</dbReference>
<dbReference type="PANTHER" id="PTHR45663:SF11">
    <property type="entry name" value="GEO12009P1"/>
    <property type="match status" value="1"/>
</dbReference>
<dbReference type="Gene3D" id="1.25.40.10">
    <property type="entry name" value="Tetratricopeptide repeat domain"/>
    <property type="match status" value="2"/>
</dbReference>
<evidence type="ECO:0000256" key="2">
    <source>
        <dbReference type="ARBA" id="ARBA00022982"/>
    </source>
</evidence>
<evidence type="ECO:0000256" key="4">
    <source>
        <dbReference type="ARBA" id="ARBA00023284"/>
    </source>
</evidence>
<dbReference type="Pfam" id="PF00085">
    <property type="entry name" value="Thioredoxin"/>
    <property type="match status" value="1"/>
</dbReference>
<dbReference type="SUPFAM" id="SSF48452">
    <property type="entry name" value="TPR-like"/>
    <property type="match status" value="1"/>
</dbReference>
<protein>
    <submittedName>
        <fullName evidence="6">FIG000875: Thioredoxin domain-containing protein EC-YbbN</fullName>
    </submittedName>
</protein>
<dbReference type="GO" id="GO:0006950">
    <property type="term" value="P:response to stress"/>
    <property type="evidence" value="ECO:0007669"/>
    <property type="project" value="UniProtKB-ARBA"/>
</dbReference>
<dbReference type="GO" id="GO:0005737">
    <property type="term" value="C:cytoplasm"/>
    <property type="evidence" value="ECO:0007669"/>
    <property type="project" value="TreeGrafter"/>
</dbReference>
<reference evidence="6" key="1">
    <citation type="submission" date="2018-06" db="EMBL/GenBank/DDBJ databases">
        <authorList>
            <person name="Zhirakovskaya E."/>
        </authorList>
    </citation>
    <scope>NUCLEOTIDE SEQUENCE</scope>
</reference>
<evidence type="ECO:0000259" key="5">
    <source>
        <dbReference type="PROSITE" id="PS51352"/>
    </source>
</evidence>
<dbReference type="InterPro" id="IPR011990">
    <property type="entry name" value="TPR-like_helical_dom_sf"/>
</dbReference>
<gene>
    <name evidence="6" type="ORF">MNBD_GAMMA08-1994</name>
</gene>
<dbReference type="GO" id="GO:0015035">
    <property type="term" value="F:protein-disulfide reductase activity"/>
    <property type="evidence" value="ECO:0007669"/>
    <property type="project" value="TreeGrafter"/>
</dbReference>
<keyword evidence="1" id="KW-0813">Transport</keyword>
<dbReference type="PROSITE" id="PS51352">
    <property type="entry name" value="THIOREDOXIN_2"/>
    <property type="match status" value="1"/>
</dbReference>
<keyword evidence="2" id="KW-0249">Electron transport</keyword>
<dbReference type="FunFam" id="3.40.30.10:FF:000001">
    <property type="entry name" value="Thioredoxin"/>
    <property type="match status" value="1"/>
</dbReference>
<dbReference type="AlphaFoldDB" id="A0A3B0X9M7"/>
<proteinExistence type="predicted"/>
<dbReference type="EMBL" id="UOFH01000302">
    <property type="protein sequence ID" value="VAW64958.1"/>
    <property type="molecule type" value="Genomic_DNA"/>
</dbReference>
<dbReference type="Pfam" id="PF14561">
    <property type="entry name" value="TPR_20"/>
    <property type="match status" value="1"/>
</dbReference>
<organism evidence="6">
    <name type="scientific">hydrothermal vent metagenome</name>
    <dbReference type="NCBI Taxonomy" id="652676"/>
    <lineage>
        <taxon>unclassified sequences</taxon>
        <taxon>metagenomes</taxon>
        <taxon>ecological metagenomes</taxon>
    </lineage>
</organism>
<feature type="domain" description="Thioredoxin" evidence="5">
    <location>
        <begin position="1"/>
        <end position="113"/>
    </location>
</feature>
<dbReference type="InterPro" id="IPR013766">
    <property type="entry name" value="Thioredoxin_domain"/>
</dbReference>
<accession>A0A3B0X9M7</accession>
<evidence type="ECO:0000256" key="1">
    <source>
        <dbReference type="ARBA" id="ARBA00022448"/>
    </source>
</evidence>
<name>A0A3B0X9M7_9ZZZZ</name>
<dbReference type="SUPFAM" id="SSF52833">
    <property type="entry name" value="Thioredoxin-like"/>
    <property type="match status" value="1"/>
</dbReference>
<sequence>MNQSNFIFDATEENFQQGVIENAYKAPVLVAFWAQRCEPCKLLTPILEKLANELNGQFVLAKVNSETQPSLSQQFNIRSIPSVLIFKDGDVVEQFEGMQSEEFIKQLIENHSTSEADILRNAAFEIIQSGDFEKGQLMLLEAEKLAPENAAIQIDLAHIEAREKKYAAAKSRLNNLKMADRENAQVISLLNKIDLSLATENAPSMTELEKTLADTPDASLPRYQLAIQLINNDDYEKGLDHLLYILLRDSEFQDGAVKKSLLTTFDLLGSENPLVGQYRRKMFNAMH</sequence>
<keyword evidence="3" id="KW-1015">Disulfide bond</keyword>
<dbReference type="InterPro" id="IPR036249">
    <property type="entry name" value="Thioredoxin-like_sf"/>
</dbReference>
<keyword evidence="4" id="KW-0676">Redox-active center</keyword>
<evidence type="ECO:0000256" key="3">
    <source>
        <dbReference type="ARBA" id="ARBA00023157"/>
    </source>
</evidence>